<feature type="region of interest" description="Disordered" evidence="11">
    <location>
        <begin position="438"/>
        <end position="459"/>
    </location>
</feature>
<dbReference type="PANTHER" id="PTHR11474">
    <property type="entry name" value="TYROSINASE FAMILY MEMBER"/>
    <property type="match status" value="1"/>
</dbReference>
<feature type="signal peptide" evidence="12">
    <location>
        <begin position="1"/>
        <end position="25"/>
    </location>
</feature>
<keyword evidence="15" id="KW-1185">Reference proteome</keyword>
<evidence type="ECO:0000256" key="12">
    <source>
        <dbReference type="SAM" id="SignalP"/>
    </source>
</evidence>
<keyword evidence="12" id="KW-0732">Signal</keyword>
<evidence type="ECO:0000256" key="9">
    <source>
        <dbReference type="ARBA" id="ARBA00048233"/>
    </source>
</evidence>
<dbReference type="GO" id="GO:0042438">
    <property type="term" value="P:melanin biosynthetic process"/>
    <property type="evidence" value="ECO:0007669"/>
    <property type="project" value="UniProtKB-KW"/>
</dbReference>
<dbReference type="OrthoDB" id="6132182at2759"/>
<dbReference type="GO" id="GO:0046872">
    <property type="term" value="F:metal ion binding"/>
    <property type="evidence" value="ECO:0007669"/>
    <property type="project" value="UniProtKB-KW"/>
</dbReference>
<dbReference type="Pfam" id="PF00264">
    <property type="entry name" value="Tyrosinase"/>
    <property type="match status" value="1"/>
</dbReference>
<comment type="catalytic activity">
    <reaction evidence="9">
        <text>2 L-dopa + O2 = 2 L-dopaquinone + 2 H2O</text>
        <dbReference type="Rhea" id="RHEA:34287"/>
        <dbReference type="ChEBI" id="CHEBI:15377"/>
        <dbReference type="ChEBI" id="CHEBI:15379"/>
        <dbReference type="ChEBI" id="CHEBI:57504"/>
        <dbReference type="ChEBI" id="CHEBI:57924"/>
        <dbReference type="EC" id="1.14.18.1"/>
    </reaction>
</comment>
<comment type="similarity">
    <text evidence="2">Belongs to the tyrosinase family.</text>
</comment>
<dbReference type="Gene3D" id="1.10.1280.10">
    <property type="entry name" value="Di-copper center containing domain from catechol oxidase"/>
    <property type="match status" value="1"/>
</dbReference>
<dbReference type="InterPro" id="IPR041640">
    <property type="entry name" value="Tyrosinase_C"/>
</dbReference>
<name>A0A6A6XB01_9PLEO</name>
<evidence type="ECO:0000256" key="7">
    <source>
        <dbReference type="ARBA" id="ARBA00023033"/>
    </source>
</evidence>
<dbReference type="EC" id="1.14.18.1" evidence="3"/>
<comment type="catalytic activity">
    <reaction evidence="10">
        <text>L-tyrosine + O2 = L-dopaquinone + H2O</text>
        <dbReference type="Rhea" id="RHEA:18117"/>
        <dbReference type="ChEBI" id="CHEBI:15377"/>
        <dbReference type="ChEBI" id="CHEBI:15379"/>
        <dbReference type="ChEBI" id="CHEBI:57924"/>
        <dbReference type="ChEBI" id="CHEBI:58315"/>
        <dbReference type="EC" id="1.14.18.1"/>
    </reaction>
</comment>
<dbReference type="PROSITE" id="PS00498">
    <property type="entry name" value="TYROSINASE_2"/>
    <property type="match status" value="1"/>
</dbReference>
<dbReference type="SUPFAM" id="SSF48056">
    <property type="entry name" value="Di-copper centre-containing domain"/>
    <property type="match status" value="1"/>
</dbReference>
<organism evidence="14 15">
    <name type="scientific">Melanomma pulvis-pyrius CBS 109.77</name>
    <dbReference type="NCBI Taxonomy" id="1314802"/>
    <lineage>
        <taxon>Eukaryota</taxon>
        <taxon>Fungi</taxon>
        <taxon>Dikarya</taxon>
        <taxon>Ascomycota</taxon>
        <taxon>Pezizomycotina</taxon>
        <taxon>Dothideomycetes</taxon>
        <taxon>Pleosporomycetidae</taxon>
        <taxon>Pleosporales</taxon>
        <taxon>Melanommataceae</taxon>
        <taxon>Melanomma</taxon>
    </lineage>
</organism>
<feature type="chain" id="PRO_5025401911" description="tyrosinase" evidence="12">
    <location>
        <begin position="26"/>
        <end position="715"/>
    </location>
</feature>
<dbReference type="AlphaFoldDB" id="A0A6A6XB01"/>
<dbReference type="InterPro" id="IPR002227">
    <property type="entry name" value="Tyrosinase_Cu-bd"/>
</dbReference>
<dbReference type="InterPro" id="IPR008922">
    <property type="entry name" value="Di-copper_centre_dom_sf"/>
</dbReference>
<dbReference type="GO" id="GO:0004503">
    <property type="term" value="F:tyrosinase activity"/>
    <property type="evidence" value="ECO:0007669"/>
    <property type="project" value="UniProtKB-EC"/>
</dbReference>
<keyword evidence="7" id="KW-0503">Monooxygenase</keyword>
<evidence type="ECO:0000256" key="8">
    <source>
        <dbReference type="ARBA" id="ARBA00023101"/>
    </source>
</evidence>
<dbReference type="Proteomes" id="UP000799757">
    <property type="component" value="Unassembled WGS sequence"/>
</dbReference>
<keyword evidence="5" id="KW-0560">Oxidoreductase</keyword>
<dbReference type="PANTHER" id="PTHR11474:SF76">
    <property type="entry name" value="SHKT DOMAIN-CONTAINING PROTEIN"/>
    <property type="match status" value="1"/>
</dbReference>
<evidence type="ECO:0000313" key="14">
    <source>
        <dbReference type="EMBL" id="KAF2793730.1"/>
    </source>
</evidence>
<gene>
    <name evidence="14" type="ORF">K505DRAFT_243693</name>
</gene>
<feature type="domain" description="Tyrosinase copper-binding" evidence="13">
    <location>
        <begin position="341"/>
        <end position="352"/>
    </location>
</feature>
<proteinExistence type="inferred from homology"/>
<evidence type="ECO:0000256" key="10">
    <source>
        <dbReference type="ARBA" id="ARBA00048881"/>
    </source>
</evidence>
<evidence type="ECO:0000256" key="6">
    <source>
        <dbReference type="ARBA" id="ARBA00023008"/>
    </source>
</evidence>
<evidence type="ECO:0000256" key="3">
    <source>
        <dbReference type="ARBA" id="ARBA00011906"/>
    </source>
</evidence>
<dbReference type="EMBL" id="MU001916">
    <property type="protein sequence ID" value="KAF2793730.1"/>
    <property type="molecule type" value="Genomic_DNA"/>
</dbReference>
<reference evidence="14" key="1">
    <citation type="journal article" date="2020" name="Stud. Mycol.">
        <title>101 Dothideomycetes genomes: a test case for predicting lifestyles and emergence of pathogens.</title>
        <authorList>
            <person name="Haridas S."/>
            <person name="Albert R."/>
            <person name="Binder M."/>
            <person name="Bloem J."/>
            <person name="Labutti K."/>
            <person name="Salamov A."/>
            <person name="Andreopoulos B."/>
            <person name="Baker S."/>
            <person name="Barry K."/>
            <person name="Bills G."/>
            <person name="Bluhm B."/>
            <person name="Cannon C."/>
            <person name="Castanera R."/>
            <person name="Culley D."/>
            <person name="Daum C."/>
            <person name="Ezra D."/>
            <person name="Gonzalez J."/>
            <person name="Henrissat B."/>
            <person name="Kuo A."/>
            <person name="Liang C."/>
            <person name="Lipzen A."/>
            <person name="Lutzoni F."/>
            <person name="Magnuson J."/>
            <person name="Mondo S."/>
            <person name="Nolan M."/>
            <person name="Ohm R."/>
            <person name="Pangilinan J."/>
            <person name="Park H.-J."/>
            <person name="Ramirez L."/>
            <person name="Alfaro M."/>
            <person name="Sun H."/>
            <person name="Tritt A."/>
            <person name="Yoshinaga Y."/>
            <person name="Zwiers L.-H."/>
            <person name="Turgeon B."/>
            <person name="Goodwin S."/>
            <person name="Spatafora J."/>
            <person name="Crous P."/>
            <person name="Grigoriev I."/>
        </authorList>
    </citation>
    <scope>NUCLEOTIDE SEQUENCE</scope>
    <source>
        <strain evidence="14">CBS 109.77</strain>
    </source>
</reference>
<dbReference type="Pfam" id="PF18132">
    <property type="entry name" value="Tyrosinase_C"/>
    <property type="match status" value="1"/>
</dbReference>
<evidence type="ECO:0000259" key="13">
    <source>
        <dbReference type="PROSITE" id="PS00498"/>
    </source>
</evidence>
<keyword evidence="4" id="KW-0479">Metal-binding</keyword>
<evidence type="ECO:0000256" key="1">
    <source>
        <dbReference type="ARBA" id="ARBA00001973"/>
    </source>
</evidence>
<sequence>MAAHSKPRGMVTMLFALFLFLQATAAVSHHAHHAHRSPHAMEAHLEETRSLLEERANNVAIVGVVGSNTVLAPRLEIRDLQKNADQWNLYLLGMERFKAKAKTDRLSYYQIAGVHGRPYVTWNNFPTPLLNSAGFCPHSCVLFGSWHRPYLAIYEQAWYQSVNEVIATFPSAQQARWKSAARTLRMPYWDWAKLPPSGQTNVPASIRDQTVSVTKPSGKVTIPNPLYSYTWGTSLPNEMGGGPYGNFPTTLRRPVANPSRSNNNEMSSRMNSLRISLRDRVYGLFMSGASWGSVSTSAIGVRTAQNGNNPDSFESIHDAVHVTTGGESGGHMYYLDYSSFDPIFWLHHTNIDRLLALYQVVSPNTYMANGNVNRPMAQWNRGEAKNSNSPLKPFTKNTAGDYFTSNDVKNTRVLGYTYPETNGSPTAASVRSAISSLYGPNSGNKKRSTPTGQYEGRPFKKGDYNTVLSIIASKHAMDGSYSIHCFIGDIGTGNSTANATAPYPTNSTSPYSNSTGDFTESPNYVGAYGVLGMYGGSEAPKDNDTTIMTESCIPLTTALQGKEATGELKSLHPDDVEPYLAKNLHYKVIGPGGVEVPADQIPDFHVYAKSCEVTPPSSPDELPSLGEYVPIPKATEGKPGGAPFVYVPNPIDIFPPTPPTNEQPAQPSGVSPAYPTGTMVFPYPTAPEEENGYCISHQTIEYVDESGKFLYAEKA</sequence>
<keyword evidence="8" id="KW-0470">Melanin biosynthesis</keyword>
<evidence type="ECO:0000256" key="11">
    <source>
        <dbReference type="SAM" id="MobiDB-lite"/>
    </source>
</evidence>
<keyword evidence="6" id="KW-0186">Copper</keyword>
<dbReference type="PRINTS" id="PR00092">
    <property type="entry name" value="TYROSINASE"/>
</dbReference>
<evidence type="ECO:0000256" key="5">
    <source>
        <dbReference type="ARBA" id="ARBA00023002"/>
    </source>
</evidence>
<evidence type="ECO:0000256" key="4">
    <source>
        <dbReference type="ARBA" id="ARBA00022723"/>
    </source>
</evidence>
<dbReference type="InterPro" id="IPR050316">
    <property type="entry name" value="Tyrosinase/Hemocyanin"/>
</dbReference>
<evidence type="ECO:0000256" key="2">
    <source>
        <dbReference type="ARBA" id="ARBA00009928"/>
    </source>
</evidence>
<accession>A0A6A6XB01</accession>
<evidence type="ECO:0000313" key="15">
    <source>
        <dbReference type="Proteomes" id="UP000799757"/>
    </source>
</evidence>
<comment type="cofactor">
    <cofactor evidence="1">
        <name>Cu(2+)</name>
        <dbReference type="ChEBI" id="CHEBI:29036"/>
    </cofactor>
</comment>
<protein>
    <recommendedName>
        <fullName evidence="3">tyrosinase</fullName>
        <ecNumber evidence="3">1.14.18.1</ecNumber>
    </recommendedName>
</protein>